<keyword evidence="6" id="KW-0808">Transferase</keyword>
<comment type="catalytic activity">
    <reaction evidence="1">
        <text>ATP + protein L-histidine = ADP + protein N-phospho-L-histidine.</text>
        <dbReference type="EC" id="2.7.13.3"/>
    </reaction>
</comment>
<evidence type="ECO:0000256" key="8">
    <source>
        <dbReference type="ARBA" id="ARBA00022741"/>
    </source>
</evidence>
<dbReference type="GO" id="GO:0005524">
    <property type="term" value="F:ATP binding"/>
    <property type="evidence" value="ECO:0007669"/>
    <property type="project" value="UniProtKB-KW"/>
</dbReference>
<evidence type="ECO:0000256" key="13">
    <source>
        <dbReference type="ARBA" id="ARBA00023136"/>
    </source>
</evidence>
<keyword evidence="4" id="KW-1003">Cell membrane</keyword>
<dbReference type="SMART" id="SM00388">
    <property type="entry name" value="HisKA"/>
    <property type="match status" value="1"/>
</dbReference>
<dbReference type="InterPro" id="IPR050398">
    <property type="entry name" value="HssS/ArlS-like"/>
</dbReference>
<organism evidence="16 17">
    <name type="scientific">Staphylococcus chromogenes</name>
    <name type="common">Staphylococcus hyicus subsp. chromogenes</name>
    <dbReference type="NCBI Taxonomy" id="46126"/>
    <lineage>
        <taxon>Bacteria</taxon>
        <taxon>Bacillati</taxon>
        <taxon>Bacillota</taxon>
        <taxon>Bacilli</taxon>
        <taxon>Bacillales</taxon>
        <taxon>Staphylococcaceae</taxon>
        <taxon>Staphylococcus</taxon>
    </lineage>
</organism>
<gene>
    <name evidence="16" type="ORF">BU653_05855</name>
</gene>
<dbReference type="Proteomes" id="UP000242704">
    <property type="component" value="Unassembled WGS sequence"/>
</dbReference>
<dbReference type="PANTHER" id="PTHR45528:SF1">
    <property type="entry name" value="SENSOR HISTIDINE KINASE CPXA"/>
    <property type="match status" value="1"/>
</dbReference>
<dbReference type="Pfam" id="PF00512">
    <property type="entry name" value="HisKA"/>
    <property type="match status" value="1"/>
</dbReference>
<comment type="subcellular location">
    <subcellularLocation>
        <location evidence="2">Cell membrane</location>
        <topology evidence="2">Multi-pass membrane protein</topology>
    </subcellularLocation>
</comment>
<protein>
    <recommendedName>
        <fullName evidence="3">histidine kinase</fullName>
        <ecNumber evidence="3">2.7.13.3</ecNumber>
    </recommendedName>
</protein>
<proteinExistence type="predicted"/>
<keyword evidence="7 14" id="KW-0812">Transmembrane</keyword>
<reference evidence="16 17" key="1">
    <citation type="journal article" date="2016" name="Front. Microbiol.">
        <title>Comprehensive Phylogenetic Analysis of Bovine Non-aureus Staphylococci Species Based on Whole-Genome Sequencing.</title>
        <authorList>
            <person name="Naushad S."/>
            <person name="Barkema H.W."/>
            <person name="Luby C."/>
            <person name="Condas L.A."/>
            <person name="Nobrega D.B."/>
            <person name="Carson D.A."/>
            <person name="De Buck J."/>
        </authorList>
    </citation>
    <scope>NUCLEOTIDE SEQUENCE [LARGE SCALE GENOMIC DNA]</scope>
    <source>
        <strain evidence="16 17">SNUC 505</strain>
    </source>
</reference>
<dbReference type="InterPro" id="IPR008358">
    <property type="entry name" value="Sig_transdc_His_kin/Pase_MprB"/>
</dbReference>
<dbReference type="InterPro" id="IPR036097">
    <property type="entry name" value="HisK_dim/P_sf"/>
</dbReference>
<dbReference type="PRINTS" id="PR01780">
    <property type="entry name" value="LANTIREGPROT"/>
</dbReference>
<dbReference type="CDD" id="cd00082">
    <property type="entry name" value="HisKA"/>
    <property type="match status" value="1"/>
</dbReference>
<comment type="caution">
    <text evidence="16">The sequence shown here is derived from an EMBL/GenBank/DDBJ whole genome shotgun (WGS) entry which is preliminary data.</text>
</comment>
<evidence type="ECO:0000313" key="17">
    <source>
        <dbReference type="Proteomes" id="UP000242704"/>
    </source>
</evidence>
<feature type="domain" description="Histidine kinase" evidence="15">
    <location>
        <begin position="284"/>
        <end position="488"/>
    </location>
</feature>
<dbReference type="CDD" id="cd00075">
    <property type="entry name" value="HATPase"/>
    <property type="match status" value="1"/>
</dbReference>
<keyword evidence="11 14" id="KW-1133">Transmembrane helix</keyword>
<dbReference type="InterPro" id="IPR036890">
    <property type="entry name" value="HATPase_C_sf"/>
</dbReference>
<sequence length="491" mass="57696">MNKRFILKFAKYMSLYFIITTILTLIGFLLFTYLATKPSLINKLDDIELELYPPYSPQRVEVPNQILELAQESNADVYVTKLNGDIAYPHNVKGNIKSRLIKNAYQSHSIRYKYGAEHYYFVYIYRSGENPVIKNENEIDTHMLLESMRTNGLNPYEFNIDDGHLKFYENSGIDRSDTTLIKKNTHTIYLSWIAIIIANILSILFISWMISRHLSQPLFFYSRWIQNLSVGKLHQPDAHIKNRDRTRKTYKELDDAIFTLNKQLVKDRFYHDQIQYYKTKWISQISHDLKSPLTSIYGFSKLVRGASEMDQQHLKLISEKADYIREVIDNLSAQFKFETEQMEYHRESFEIQNTVERVVSTIGFDKITVNFDFPYETTFYGNKLYFERLLFNLINNSLDHNAINPNIMIHFKLDQTHLTIDYKDDGKGLPSYKLDELIEKSYTSKKVKDEHGLGLSIIRDAVEFHQGDLTLVPSEKGAHFKIHLKAHTQEK</sequence>
<feature type="transmembrane region" description="Helical" evidence="14">
    <location>
        <begin position="189"/>
        <end position="210"/>
    </location>
</feature>
<keyword evidence="10" id="KW-0067">ATP-binding</keyword>
<evidence type="ECO:0000256" key="7">
    <source>
        <dbReference type="ARBA" id="ARBA00022692"/>
    </source>
</evidence>
<dbReference type="GO" id="GO:0005886">
    <property type="term" value="C:plasma membrane"/>
    <property type="evidence" value="ECO:0007669"/>
    <property type="project" value="UniProtKB-SubCell"/>
</dbReference>
<dbReference type="EMBL" id="PZBZ01000025">
    <property type="protein sequence ID" value="PTG14608.1"/>
    <property type="molecule type" value="Genomic_DNA"/>
</dbReference>
<evidence type="ECO:0000256" key="2">
    <source>
        <dbReference type="ARBA" id="ARBA00004651"/>
    </source>
</evidence>
<dbReference type="InterPro" id="IPR005467">
    <property type="entry name" value="His_kinase_dom"/>
</dbReference>
<dbReference type="GO" id="GO:0000155">
    <property type="term" value="F:phosphorelay sensor kinase activity"/>
    <property type="evidence" value="ECO:0007669"/>
    <property type="project" value="InterPro"/>
</dbReference>
<evidence type="ECO:0000256" key="6">
    <source>
        <dbReference type="ARBA" id="ARBA00022679"/>
    </source>
</evidence>
<evidence type="ECO:0000259" key="15">
    <source>
        <dbReference type="PROSITE" id="PS50109"/>
    </source>
</evidence>
<keyword evidence="9 16" id="KW-0418">Kinase</keyword>
<keyword evidence="5" id="KW-0597">Phosphoprotein</keyword>
<evidence type="ECO:0000313" key="16">
    <source>
        <dbReference type="EMBL" id="PTG14608.1"/>
    </source>
</evidence>
<dbReference type="RefSeq" id="WP_107360611.1">
    <property type="nucleotide sequence ID" value="NZ_PZAH01000005.1"/>
</dbReference>
<dbReference type="InterPro" id="IPR003594">
    <property type="entry name" value="HATPase_dom"/>
</dbReference>
<dbReference type="SUPFAM" id="SSF47384">
    <property type="entry name" value="Homodimeric domain of signal transducing histidine kinase"/>
    <property type="match status" value="1"/>
</dbReference>
<evidence type="ECO:0000256" key="5">
    <source>
        <dbReference type="ARBA" id="ARBA00022553"/>
    </source>
</evidence>
<dbReference type="SMART" id="SM00387">
    <property type="entry name" value="HATPase_c"/>
    <property type="match status" value="1"/>
</dbReference>
<accession>A0AAE5T1T1</accession>
<dbReference type="AlphaFoldDB" id="A0AAE5T1T1"/>
<keyword evidence="8" id="KW-0547">Nucleotide-binding</keyword>
<dbReference type="EC" id="2.7.13.3" evidence="3"/>
<evidence type="ECO:0000256" key="11">
    <source>
        <dbReference type="ARBA" id="ARBA00022989"/>
    </source>
</evidence>
<evidence type="ECO:0000256" key="4">
    <source>
        <dbReference type="ARBA" id="ARBA00022475"/>
    </source>
</evidence>
<name>A0AAE5T1T1_STACR</name>
<keyword evidence="13 14" id="KW-0472">Membrane</keyword>
<dbReference type="Gene3D" id="3.30.565.10">
    <property type="entry name" value="Histidine kinase-like ATPase, C-terminal domain"/>
    <property type="match status" value="1"/>
</dbReference>
<dbReference type="InterPro" id="IPR003661">
    <property type="entry name" value="HisK_dim/P_dom"/>
</dbReference>
<evidence type="ECO:0000256" key="1">
    <source>
        <dbReference type="ARBA" id="ARBA00000085"/>
    </source>
</evidence>
<evidence type="ECO:0000256" key="3">
    <source>
        <dbReference type="ARBA" id="ARBA00012438"/>
    </source>
</evidence>
<evidence type="ECO:0000256" key="14">
    <source>
        <dbReference type="SAM" id="Phobius"/>
    </source>
</evidence>
<feature type="transmembrane region" description="Helical" evidence="14">
    <location>
        <begin position="12"/>
        <end position="34"/>
    </location>
</feature>
<dbReference type="Pfam" id="PF02518">
    <property type="entry name" value="HATPase_c"/>
    <property type="match status" value="1"/>
</dbReference>
<dbReference type="PROSITE" id="PS50109">
    <property type="entry name" value="HIS_KIN"/>
    <property type="match status" value="1"/>
</dbReference>
<evidence type="ECO:0000256" key="12">
    <source>
        <dbReference type="ARBA" id="ARBA00023012"/>
    </source>
</evidence>
<evidence type="ECO:0000256" key="9">
    <source>
        <dbReference type="ARBA" id="ARBA00022777"/>
    </source>
</evidence>
<keyword evidence="12" id="KW-0902">Two-component regulatory system</keyword>
<evidence type="ECO:0000256" key="10">
    <source>
        <dbReference type="ARBA" id="ARBA00022840"/>
    </source>
</evidence>
<dbReference type="SUPFAM" id="SSF55874">
    <property type="entry name" value="ATPase domain of HSP90 chaperone/DNA topoisomerase II/histidine kinase"/>
    <property type="match status" value="1"/>
</dbReference>
<dbReference type="Gene3D" id="1.10.287.130">
    <property type="match status" value="1"/>
</dbReference>
<dbReference type="PANTHER" id="PTHR45528">
    <property type="entry name" value="SENSOR HISTIDINE KINASE CPXA"/>
    <property type="match status" value="1"/>
</dbReference>